<evidence type="ECO:0000313" key="3">
    <source>
        <dbReference type="Proteomes" id="UP000710385"/>
    </source>
</evidence>
<dbReference type="AlphaFoldDB" id="A0A928Y6B7"/>
<name>A0A928Y6B7_UNCKA</name>
<dbReference type="Proteomes" id="UP000710385">
    <property type="component" value="Unassembled WGS sequence"/>
</dbReference>
<sequence length="185" mass="20229">MTRYGCISKWLDQFTEAVLGRKENGSGEEEVTAERDVIGLYLLYAIAYTVCQVSGTAGVTKTQRWALITLCHRLHRHRGTVPEELALLGNASTSDVRLNNMVRLLRGWADDVLQNVAKEQAAAGKEQFSSNHLLAWDKLPEDGLGGIRLAARSAEPEDSPSASREVMRSLSAVQSATNTPIPPPN</sequence>
<feature type="region of interest" description="Disordered" evidence="1">
    <location>
        <begin position="150"/>
        <end position="185"/>
    </location>
</feature>
<evidence type="ECO:0000256" key="1">
    <source>
        <dbReference type="SAM" id="MobiDB-lite"/>
    </source>
</evidence>
<organism evidence="2 3">
    <name type="scientific">candidate division WWE3 bacterium</name>
    <dbReference type="NCBI Taxonomy" id="2053526"/>
    <lineage>
        <taxon>Bacteria</taxon>
        <taxon>Katanobacteria</taxon>
    </lineage>
</organism>
<protein>
    <submittedName>
        <fullName evidence="2">Uncharacterized protein</fullName>
    </submittedName>
</protein>
<gene>
    <name evidence="2" type="ORF">HS096_00390</name>
</gene>
<evidence type="ECO:0000313" key="2">
    <source>
        <dbReference type="EMBL" id="MBE7524846.1"/>
    </source>
</evidence>
<proteinExistence type="predicted"/>
<reference evidence="2" key="1">
    <citation type="submission" date="2020-05" db="EMBL/GenBank/DDBJ databases">
        <title>High-Quality Genomes of Partial-Nitritation/Anammox System by Hierarchical Clustering Based Hybrid Assembly.</title>
        <authorList>
            <person name="Liu L."/>
            <person name="Wang Y."/>
            <person name="Che Y."/>
            <person name="Chen Y."/>
            <person name="Xia Y."/>
            <person name="Luo R."/>
            <person name="Cheng S.H."/>
            <person name="Zheng C."/>
            <person name="Zhang T."/>
        </authorList>
    </citation>
    <scope>NUCLEOTIDE SEQUENCE</scope>
    <source>
        <strain evidence="2">H1_PAT1</strain>
    </source>
</reference>
<comment type="caution">
    <text evidence="2">The sequence shown here is derived from an EMBL/GenBank/DDBJ whole genome shotgun (WGS) entry which is preliminary data.</text>
</comment>
<dbReference type="EMBL" id="JABTTY010000001">
    <property type="protein sequence ID" value="MBE7524846.1"/>
    <property type="molecule type" value="Genomic_DNA"/>
</dbReference>
<accession>A0A928Y6B7</accession>